<evidence type="ECO:0000313" key="10">
    <source>
        <dbReference type="EMBL" id="QOY91191.1"/>
    </source>
</evidence>
<accession>A0A7S7SP49</accession>
<sequence length="905" mass="96617">MPWWSKLVNLVRGERHVDELDEEMEFHIAMRAEERRGAGLSEKEALEAARREFGNPALQRERARDADILQWLDTCLQDLRFAARSSAKSPGLTAVVVLSLALGIGANTALFTITNAMLLRTLPVARPQQLYALQLDENDTATNPIWEDFRDHQDLFSSAFAWSTESFDTSEGGAVSPVRGAYASGAVFRTLGLQPALGRAFDEAADHPGSGSDAAIALLGYDYWQRAFGGDASALGRTLRLDGKPFRIVGVAPAGFTGIEVGERFDVLVPLASEPYLRGPESMLKHGAYWWLVVAGRLKEGVPLAQAQSRLQALGTGVMERTHHPEWKPQILRNYLGRQFSLVSMARGLNYAGTELRKPVLILNAVVILVLLIACANVANLLLARSAARGREISVRFALGASRARIARQLLTESLLLAFAGGALGLVIAPPVARLLLRAAATRREELFLDLHPDPAVLAFTTCVALLCGLLFGAAPAWHSARVEPQTGLRAASGASGDRRGGLRAALVAFQVALSLVLVIGAGLFLSTLRNLTHTDLGFQPADVLLVDVDLSRSGIADAARAAFHQELLARFRALPGVEAAGASLVTPLAGNTWQATMRVESGAGQPVSIHVHYNGITPGYFHTLGTPLLAGRDISTGDHSNSALVAVVNETFARRALAGLPGGRAYSPAAALGLRFRKEFRASFSAPAVEKVVEVVGVARDAKYRTIRGAVPPTVYMGIAQEPQGSAGLSYELRTRMDLSAAAQMIRAAVAEANPRASYTLRTFDSQARDATRPERLVAAFSSVFGGLALLLAAIGLYGVLSFSVAQRRGEIGIRVAMGATPGHIRRWVVRRSLATVAAGAAGGLGLAAWSTALVRSMLYGIQPGDPLVYTAGLAILLAISALAAYLPARRATRLDPVQALRQE</sequence>
<evidence type="ECO:0000256" key="2">
    <source>
        <dbReference type="ARBA" id="ARBA00022475"/>
    </source>
</evidence>
<feature type="domain" description="MacB-like periplasmic core" evidence="9">
    <location>
        <begin position="93"/>
        <end position="313"/>
    </location>
</feature>
<dbReference type="InterPro" id="IPR025857">
    <property type="entry name" value="MacB_PCD"/>
</dbReference>
<dbReference type="GO" id="GO:0005886">
    <property type="term" value="C:plasma membrane"/>
    <property type="evidence" value="ECO:0007669"/>
    <property type="project" value="UniProtKB-SubCell"/>
</dbReference>
<dbReference type="InterPro" id="IPR050250">
    <property type="entry name" value="Macrolide_Exporter_MacB"/>
</dbReference>
<dbReference type="NCBIfam" id="TIGR03434">
    <property type="entry name" value="ADOP"/>
    <property type="match status" value="1"/>
</dbReference>
<keyword evidence="3 7" id="KW-0812">Transmembrane</keyword>
<keyword evidence="5 7" id="KW-0472">Membrane</keyword>
<comment type="subcellular location">
    <subcellularLocation>
        <location evidence="1">Cell membrane</location>
        <topology evidence="1">Multi-pass membrane protein</topology>
    </subcellularLocation>
</comment>
<name>A0A7S7SP49_PALFE</name>
<dbReference type="Proteomes" id="UP000593892">
    <property type="component" value="Chromosome"/>
</dbReference>
<dbReference type="InterPro" id="IPR017800">
    <property type="entry name" value="ADOP"/>
</dbReference>
<feature type="domain" description="ABC3 transporter permease C-terminal" evidence="8">
    <location>
        <begin position="785"/>
        <end position="898"/>
    </location>
</feature>
<feature type="transmembrane region" description="Helical" evidence="7">
    <location>
        <begin position="457"/>
        <end position="481"/>
    </location>
</feature>
<evidence type="ECO:0000256" key="6">
    <source>
        <dbReference type="ARBA" id="ARBA00038076"/>
    </source>
</evidence>
<comment type="similarity">
    <text evidence="6">Belongs to the ABC-4 integral membrane protein family.</text>
</comment>
<feature type="transmembrane region" description="Helical" evidence="7">
    <location>
        <begin position="835"/>
        <end position="856"/>
    </location>
</feature>
<dbReference type="KEGG" id="pfer:IRI77_14960"/>
<dbReference type="Pfam" id="PF02687">
    <property type="entry name" value="FtsX"/>
    <property type="match status" value="2"/>
</dbReference>
<organism evidence="10 11">
    <name type="scientific">Paludibaculum fermentans</name>
    <dbReference type="NCBI Taxonomy" id="1473598"/>
    <lineage>
        <taxon>Bacteria</taxon>
        <taxon>Pseudomonadati</taxon>
        <taxon>Acidobacteriota</taxon>
        <taxon>Terriglobia</taxon>
        <taxon>Bryobacterales</taxon>
        <taxon>Bryobacteraceae</taxon>
        <taxon>Paludibaculum</taxon>
    </lineage>
</organism>
<evidence type="ECO:0000313" key="11">
    <source>
        <dbReference type="Proteomes" id="UP000593892"/>
    </source>
</evidence>
<keyword evidence="11" id="KW-1185">Reference proteome</keyword>
<feature type="domain" description="ABC3 transporter permease C-terminal" evidence="8">
    <location>
        <begin position="365"/>
        <end position="485"/>
    </location>
</feature>
<keyword evidence="2" id="KW-1003">Cell membrane</keyword>
<feature type="transmembrane region" description="Helical" evidence="7">
    <location>
        <begin position="868"/>
        <end position="888"/>
    </location>
</feature>
<dbReference type="RefSeq" id="WP_194452845.1">
    <property type="nucleotide sequence ID" value="NZ_CP063849.1"/>
</dbReference>
<evidence type="ECO:0000256" key="7">
    <source>
        <dbReference type="SAM" id="Phobius"/>
    </source>
</evidence>
<protein>
    <submittedName>
        <fullName evidence="10">ABC transporter permease</fullName>
    </submittedName>
</protein>
<evidence type="ECO:0000256" key="1">
    <source>
        <dbReference type="ARBA" id="ARBA00004651"/>
    </source>
</evidence>
<dbReference type="InterPro" id="IPR003838">
    <property type="entry name" value="ABC3_permease_C"/>
</dbReference>
<feature type="transmembrane region" description="Helical" evidence="7">
    <location>
        <begin position="778"/>
        <end position="802"/>
    </location>
</feature>
<dbReference type="PANTHER" id="PTHR30572:SF4">
    <property type="entry name" value="ABC TRANSPORTER PERMEASE YTRF"/>
    <property type="match status" value="1"/>
</dbReference>
<dbReference type="NCBIfam" id="NF038403">
    <property type="entry name" value="perm_prefix_1"/>
    <property type="match status" value="1"/>
</dbReference>
<dbReference type="AlphaFoldDB" id="A0A7S7SP49"/>
<gene>
    <name evidence="10" type="ORF">IRI77_14960</name>
</gene>
<evidence type="ECO:0000256" key="4">
    <source>
        <dbReference type="ARBA" id="ARBA00022989"/>
    </source>
</evidence>
<feature type="transmembrane region" description="Helical" evidence="7">
    <location>
        <begin position="502"/>
        <end position="526"/>
    </location>
</feature>
<evidence type="ECO:0000256" key="3">
    <source>
        <dbReference type="ARBA" id="ARBA00022692"/>
    </source>
</evidence>
<dbReference type="Pfam" id="PF12704">
    <property type="entry name" value="MacB_PCD"/>
    <property type="match status" value="2"/>
</dbReference>
<feature type="transmembrane region" description="Helical" evidence="7">
    <location>
        <begin position="361"/>
        <end position="383"/>
    </location>
</feature>
<evidence type="ECO:0000259" key="8">
    <source>
        <dbReference type="Pfam" id="PF02687"/>
    </source>
</evidence>
<proteinExistence type="inferred from homology"/>
<dbReference type="EMBL" id="CP063849">
    <property type="protein sequence ID" value="QOY91191.1"/>
    <property type="molecule type" value="Genomic_DNA"/>
</dbReference>
<evidence type="ECO:0000259" key="9">
    <source>
        <dbReference type="Pfam" id="PF12704"/>
    </source>
</evidence>
<dbReference type="PANTHER" id="PTHR30572">
    <property type="entry name" value="MEMBRANE COMPONENT OF TRANSPORTER-RELATED"/>
    <property type="match status" value="1"/>
</dbReference>
<keyword evidence="4 7" id="KW-1133">Transmembrane helix</keyword>
<feature type="domain" description="MacB-like periplasmic core" evidence="9">
    <location>
        <begin position="511"/>
        <end position="747"/>
    </location>
</feature>
<dbReference type="GO" id="GO:0022857">
    <property type="term" value="F:transmembrane transporter activity"/>
    <property type="evidence" value="ECO:0007669"/>
    <property type="project" value="TreeGrafter"/>
</dbReference>
<evidence type="ECO:0000256" key="5">
    <source>
        <dbReference type="ARBA" id="ARBA00023136"/>
    </source>
</evidence>
<feature type="transmembrane region" description="Helical" evidence="7">
    <location>
        <begin position="415"/>
        <end position="437"/>
    </location>
</feature>
<dbReference type="InterPro" id="IPR047928">
    <property type="entry name" value="Perm_prefix_1"/>
</dbReference>
<reference evidence="10 11" key="1">
    <citation type="submission" date="2020-10" db="EMBL/GenBank/DDBJ databases">
        <title>Complete genome sequence of Paludibaculum fermentans P105T, a facultatively anaerobic acidobacterium capable of dissimilatory Fe(III) reduction.</title>
        <authorList>
            <person name="Dedysh S.N."/>
            <person name="Beletsky A.V."/>
            <person name="Kulichevskaya I.S."/>
            <person name="Mardanov A.V."/>
            <person name="Ravin N.V."/>
        </authorList>
    </citation>
    <scope>NUCLEOTIDE SEQUENCE [LARGE SCALE GENOMIC DNA]</scope>
    <source>
        <strain evidence="10 11">P105</strain>
    </source>
</reference>